<gene>
    <name evidence="1" type="primary">capK</name>
    <name evidence="1" type="ORF">GCM10011312_25050</name>
</gene>
<dbReference type="Proteomes" id="UP000652231">
    <property type="component" value="Unassembled WGS sequence"/>
</dbReference>
<reference evidence="1" key="1">
    <citation type="journal article" date="2014" name="Int. J. Syst. Evol. Microbiol.">
        <title>Complete genome sequence of Corynebacterium casei LMG S-19264T (=DSM 44701T), isolated from a smear-ripened cheese.</title>
        <authorList>
            <consortium name="US DOE Joint Genome Institute (JGI-PGF)"/>
            <person name="Walter F."/>
            <person name="Albersmeier A."/>
            <person name="Kalinowski J."/>
            <person name="Ruckert C."/>
        </authorList>
    </citation>
    <scope>NUCLEOTIDE SEQUENCE</scope>
    <source>
        <strain evidence="1">CGMCC 1.12924</strain>
    </source>
</reference>
<dbReference type="InterPro" id="IPR053158">
    <property type="entry name" value="CapK_Type1_Caps_Biosynth"/>
</dbReference>
<name>A0A8J2VBC8_9FLAO</name>
<reference evidence="1" key="2">
    <citation type="submission" date="2020-09" db="EMBL/GenBank/DDBJ databases">
        <authorList>
            <person name="Sun Q."/>
            <person name="Zhou Y."/>
        </authorList>
    </citation>
    <scope>NUCLEOTIDE SEQUENCE</scope>
    <source>
        <strain evidence="1">CGMCC 1.12924</strain>
    </source>
</reference>
<dbReference type="Gene3D" id="3.40.50.12780">
    <property type="entry name" value="N-terminal domain of ligase-like"/>
    <property type="match status" value="1"/>
</dbReference>
<evidence type="ECO:0000313" key="1">
    <source>
        <dbReference type="EMBL" id="GGE00568.1"/>
    </source>
</evidence>
<keyword evidence="2" id="KW-1185">Reference proteome</keyword>
<evidence type="ECO:0000313" key="2">
    <source>
        <dbReference type="Proteomes" id="UP000652231"/>
    </source>
</evidence>
<comment type="caution">
    <text evidence="1">The sequence shown here is derived from an EMBL/GenBank/DDBJ whole genome shotgun (WGS) entry which is preliminary data.</text>
</comment>
<proteinExistence type="predicted"/>
<dbReference type="AlphaFoldDB" id="A0A8J2VBC8"/>
<dbReference type="PANTHER" id="PTHR36932:SF1">
    <property type="entry name" value="CAPSULAR POLYSACCHARIDE BIOSYNTHESIS PROTEIN"/>
    <property type="match status" value="1"/>
</dbReference>
<organism evidence="1 2">
    <name type="scientific">Planktosalinus lacus</name>
    <dbReference type="NCBI Taxonomy" id="1526573"/>
    <lineage>
        <taxon>Bacteria</taxon>
        <taxon>Pseudomonadati</taxon>
        <taxon>Bacteroidota</taxon>
        <taxon>Flavobacteriia</taxon>
        <taxon>Flavobacteriales</taxon>
        <taxon>Flavobacteriaceae</taxon>
        <taxon>Planktosalinus</taxon>
    </lineage>
</organism>
<dbReference type="InterPro" id="IPR042099">
    <property type="entry name" value="ANL_N_sf"/>
</dbReference>
<dbReference type="EMBL" id="BMGK01000012">
    <property type="protein sequence ID" value="GGE00568.1"/>
    <property type="molecule type" value="Genomic_DNA"/>
</dbReference>
<sequence>MYNYKAYKIRYGGSYKVFREEKEKNRTLSLEELKRYQAERFKKLIEFAKQNSAYYQKTLCNIPNASDIQNIQNLPILDKETLRQNIESVVVQTEEKLEKSKTGGTTGKSLEVQNFAHNSQERFAFLDDFRSRFGYELRKKTAWFSGKNLLTSRDIKNNRFWKTDFIHKVRYYSTFHINEDYLKYYVEDLIKYKPQYLVGFPSTMLEIAKYGLLNGYDFPADTVKAVFPTAETITLEMRARIERFFKTKLYDQYASSEGAPFIFECKNNKLHLELQSGVFEVLDENNHPTQSGRLVVTSFTNEGTPLIRYDIGDSITLEDESVTCTCSNNNPLVKEILGRVDDYIYSPENGKINIINVANAVKDVEGVIKYQILQNKLNRIDLIIVKDENIYNTNQESKFIQNWKDRLGNKMELKIKYVDDIPVEKSGKFRMVKNNIKHLIN</sequence>
<dbReference type="PANTHER" id="PTHR36932">
    <property type="entry name" value="CAPSULAR POLYSACCHARIDE BIOSYNTHESIS PROTEIN"/>
    <property type="match status" value="1"/>
</dbReference>
<dbReference type="SUPFAM" id="SSF56801">
    <property type="entry name" value="Acetyl-CoA synthetase-like"/>
    <property type="match status" value="1"/>
</dbReference>
<accession>A0A8J2VBC8</accession>
<protein>
    <submittedName>
        <fullName evidence="1">AMP-binding protein</fullName>
    </submittedName>
</protein>